<evidence type="ECO:0000256" key="1">
    <source>
        <dbReference type="ARBA" id="ARBA00006739"/>
    </source>
</evidence>
<keyword evidence="7" id="KW-1185">Reference proteome</keyword>
<protein>
    <submittedName>
        <fullName evidence="6">Glycosyltransferase</fullName>
    </submittedName>
</protein>
<dbReference type="SUPFAM" id="SSF53448">
    <property type="entry name" value="Nucleotide-diphospho-sugar transferases"/>
    <property type="match status" value="1"/>
</dbReference>
<organism evidence="6 7">
    <name type="scientific">Streptomyces ziwulingensis</name>
    <dbReference type="NCBI Taxonomy" id="1045501"/>
    <lineage>
        <taxon>Bacteria</taxon>
        <taxon>Bacillati</taxon>
        <taxon>Actinomycetota</taxon>
        <taxon>Actinomycetes</taxon>
        <taxon>Kitasatosporales</taxon>
        <taxon>Streptomycetaceae</taxon>
        <taxon>Streptomyces</taxon>
    </lineage>
</organism>
<dbReference type="InterPro" id="IPR001173">
    <property type="entry name" value="Glyco_trans_2-like"/>
</dbReference>
<dbReference type="InterPro" id="IPR050834">
    <property type="entry name" value="Glycosyltransf_2"/>
</dbReference>
<evidence type="ECO:0000313" key="6">
    <source>
        <dbReference type="EMBL" id="GAA4813787.1"/>
    </source>
</evidence>
<dbReference type="PANTHER" id="PTHR43685">
    <property type="entry name" value="GLYCOSYLTRANSFERASE"/>
    <property type="match status" value="1"/>
</dbReference>
<gene>
    <name evidence="6" type="ORF">GCM10023220_51750</name>
</gene>
<dbReference type="Pfam" id="PF00535">
    <property type="entry name" value="Glycos_transf_2"/>
    <property type="match status" value="1"/>
</dbReference>
<dbReference type="Gene3D" id="3.90.550.10">
    <property type="entry name" value="Spore Coat Polysaccharide Biosynthesis Protein SpsA, Chain A"/>
    <property type="match status" value="1"/>
</dbReference>
<proteinExistence type="inferred from homology"/>
<dbReference type="Proteomes" id="UP001501265">
    <property type="component" value="Unassembled WGS sequence"/>
</dbReference>
<dbReference type="PANTHER" id="PTHR43685:SF5">
    <property type="entry name" value="GLYCOSYLTRANSFERASE EPSE-RELATED"/>
    <property type="match status" value="1"/>
</dbReference>
<dbReference type="EMBL" id="BAABIG010000056">
    <property type="protein sequence ID" value="GAA4813787.1"/>
    <property type="molecule type" value="Genomic_DNA"/>
</dbReference>
<dbReference type="InterPro" id="IPR029044">
    <property type="entry name" value="Nucleotide-diphossugar_trans"/>
</dbReference>
<evidence type="ECO:0000256" key="3">
    <source>
        <dbReference type="ARBA" id="ARBA00022679"/>
    </source>
</evidence>
<feature type="compositionally biased region" description="Low complexity" evidence="4">
    <location>
        <begin position="1"/>
        <end position="17"/>
    </location>
</feature>
<keyword evidence="3" id="KW-0808">Transferase</keyword>
<feature type="domain" description="Glycosyltransferase 2-like" evidence="5">
    <location>
        <begin position="25"/>
        <end position="179"/>
    </location>
</feature>
<evidence type="ECO:0000313" key="7">
    <source>
        <dbReference type="Proteomes" id="UP001501265"/>
    </source>
</evidence>
<accession>A0ABP9CP54</accession>
<name>A0ABP9CP54_9ACTN</name>
<comment type="similarity">
    <text evidence="1">Belongs to the glycosyltransferase 2 family.</text>
</comment>
<evidence type="ECO:0000259" key="5">
    <source>
        <dbReference type="Pfam" id="PF00535"/>
    </source>
</evidence>
<sequence length="323" mass="34754">MNHAPSTTRTPAGTARPGPAPMGLVLATRDRSAGLARSLRHLLALPERPEILVVDNASTDDTRALLARDFPQVRVLPLPSDRGALARTDGVRALDTPYVAFCDDDSWWAPGALATAAQLLDEHPRLGLLSARALVGPAEYADPLSGVLAASPLGPAADLPGIQILDFLGRAAVVRREAYLDAGGYHPLLFSGAEETLLAYDLAARGWGVTHCPEVTAHHHPHPDPRTGHQAAVSRNALLTAWLRRPLPYALARTRALAAEARHDPHARDALRQALNRLPAALRHRRPLPAHVERAARRLDAAVMERGRCGPLVVARNAPRHDT</sequence>
<feature type="region of interest" description="Disordered" evidence="4">
    <location>
        <begin position="1"/>
        <end position="22"/>
    </location>
</feature>
<reference evidence="7" key="1">
    <citation type="journal article" date="2019" name="Int. J. Syst. Evol. Microbiol.">
        <title>The Global Catalogue of Microorganisms (GCM) 10K type strain sequencing project: providing services to taxonomists for standard genome sequencing and annotation.</title>
        <authorList>
            <consortium name="The Broad Institute Genomics Platform"/>
            <consortium name="The Broad Institute Genome Sequencing Center for Infectious Disease"/>
            <person name="Wu L."/>
            <person name="Ma J."/>
        </authorList>
    </citation>
    <scope>NUCLEOTIDE SEQUENCE [LARGE SCALE GENOMIC DNA]</scope>
    <source>
        <strain evidence="7">JCM 18081</strain>
    </source>
</reference>
<evidence type="ECO:0000256" key="4">
    <source>
        <dbReference type="SAM" id="MobiDB-lite"/>
    </source>
</evidence>
<evidence type="ECO:0000256" key="2">
    <source>
        <dbReference type="ARBA" id="ARBA00022676"/>
    </source>
</evidence>
<keyword evidence="2" id="KW-0328">Glycosyltransferase</keyword>
<comment type="caution">
    <text evidence="6">The sequence shown here is derived from an EMBL/GenBank/DDBJ whole genome shotgun (WGS) entry which is preliminary data.</text>
</comment>